<dbReference type="OrthoDB" id="9803119at2"/>
<keyword evidence="8" id="KW-0464">Manganese</keyword>
<dbReference type="InterPro" id="IPR019855">
    <property type="entry name" value="CRISPR-assoc_Cas1_NMENI"/>
</dbReference>
<keyword evidence="1" id="KW-0540">Nuclease</keyword>
<dbReference type="Gene3D" id="1.20.120.920">
    <property type="entry name" value="CRISPR-associated endonuclease Cas1, C-terminal domain"/>
    <property type="match status" value="1"/>
</dbReference>
<protein>
    <submittedName>
        <fullName evidence="10">Subtype II CRISPR-associated endonuclease Cas1</fullName>
    </submittedName>
</protein>
<comment type="caution">
    <text evidence="10">The sequence shown here is derived from an EMBL/GenBank/DDBJ whole genome shotgun (WGS) entry which is preliminary data.</text>
</comment>
<dbReference type="PANTHER" id="PTHR34353:SF2">
    <property type="entry name" value="CRISPR-ASSOCIATED ENDONUCLEASE CAS1 1"/>
    <property type="match status" value="1"/>
</dbReference>
<dbReference type="NCBIfam" id="TIGR00287">
    <property type="entry name" value="cas1"/>
    <property type="match status" value="1"/>
</dbReference>
<reference evidence="10 11" key="1">
    <citation type="submission" date="2017-02" db="EMBL/GenBank/DDBJ databases">
        <title>Whole genome sequencing of Rhodanobacter lindaniclasticus DSM 17932.</title>
        <authorList>
            <person name="Kumar S."/>
            <person name="Patil P."/>
            <person name="Patil P.B."/>
        </authorList>
    </citation>
    <scope>NUCLEOTIDE SEQUENCE [LARGE SCALE GENOMIC DNA]</scope>
    <source>
        <strain evidence="10 11">DSM 17932</strain>
    </source>
</reference>
<evidence type="ECO:0000256" key="6">
    <source>
        <dbReference type="ARBA" id="ARBA00023118"/>
    </source>
</evidence>
<dbReference type="GO" id="GO:0043571">
    <property type="term" value="P:maintenance of CRISPR repeat elements"/>
    <property type="evidence" value="ECO:0007669"/>
    <property type="project" value="InterPro"/>
</dbReference>
<keyword evidence="2" id="KW-0479">Metal-binding</keyword>
<gene>
    <name evidence="10" type="ORF">B1991_01760</name>
</gene>
<dbReference type="GO" id="GO:0016787">
    <property type="term" value="F:hydrolase activity"/>
    <property type="evidence" value="ECO:0007669"/>
    <property type="project" value="UniProtKB-KW"/>
</dbReference>
<dbReference type="EMBL" id="MWIO01000006">
    <property type="protein sequence ID" value="THD09639.1"/>
    <property type="molecule type" value="Genomic_DNA"/>
</dbReference>
<evidence type="ECO:0000256" key="4">
    <source>
        <dbReference type="ARBA" id="ARBA00022801"/>
    </source>
</evidence>
<keyword evidence="4" id="KW-0378">Hydrolase</keyword>
<dbReference type="GO" id="GO:0003677">
    <property type="term" value="F:DNA binding"/>
    <property type="evidence" value="ECO:0007669"/>
    <property type="project" value="UniProtKB-KW"/>
</dbReference>
<keyword evidence="3 10" id="KW-0255">Endonuclease</keyword>
<keyword evidence="7" id="KW-0238">DNA-binding</keyword>
<dbReference type="GO" id="GO:0051607">
    <property type="term" value="P:defense response to virus"/>
    <property type="evidence" value="ECO:0007669"/>
    <property type="project" value="UniProtKB-KW"/>
</dbReference>
<evidence type="ECO:0000256" key="7">
    <source>
        <dbReference type="ARBA" id="ARBA00023125"/>
    </source>
</evidence>
<dbReference type="GO" id="GO:0046872">
    <property type="term" value="F:metal ion binding"/>
    <property type="evidence" value="ECO:0007669"/>
    <property type="project" value="UniProtKB-KW"/>
</dbReference>
<proteinExistence type="predicted"/>
<dbReference type="InterPro" id="IPR050646">
    <property type="entry name" value="Cas1"/>
</dbReference>
<evidence type="ECO:0000256" key="5">
    <source>
        <dbReference type="ARBA" id="ARBA00022842"/>
    </source>
</evidence>
<evidence type="ECO:0000256" key="9">
    <source>
        <dbReference type="ARBA" id="ARBA00038592"/>
    </source>
</evidence>
<sequence length="315" mass="34127">MIGRIVEIAGDGRYLSLDRGFLVVSCKGEEVGRTPIDDVAALIGNAHGLVYSNNLLVALAERGAPFVLCGANHRPAGLLWPVEGHHRQAARMDAQLRASQPVRKRLWKAVVQAKIGMQAAVIGLFGGPEPPLRRLVGKVRSGDPSNIEGQAARLYWGLLMGKAFRRDRDAPGTNAMLNYGYTVLRALMARQVMAAGLHPGIPLHHANEGNAMRLVDDLMEPFRPLVDACVRRLVESGHAELGSSERRELAILGARSLHTSHGISPVGLVAQRFVASLAQAYESPAASIEWPPSDKTVLASLWDESHDTREDEDAT</sequence>
<evidence type="ECO:0000256" key="1">
    <source>
        <dbReference type="ARBA" id="ARBA00022722"/>
    </source>
</evidence>
<keyword evidence="11" id="KW-1185">Reference proteome</keyword>
<dbReference type="InterPro" id="IPR042206">
    <property type="entry name" value="CRISPR-assoc_Cas1_C"/>
</dbReference>
<dbReference type="InterPro" id="IPR002729">
    <property type="entry name" value="CRISPR-assoc_Cas1"/>
</dbReference>
<keyword evidence="5" id="KW-0460">Magnesium</keyword>
<dbReference type="Proteomes" id="UP000306317">
    <property type="component" value="Unassembled WGS sequence"/>
</dbReference>
<evidence type="ECO:0000313" key="10">
    <source>
        <dbReference type="EMBL" id="THD09639.1"/>
    </source>
</evidence>
<comment type="subunit">
    <text evidence="9">Homodimer, forms a heterotetramer with a Cas2 homodimer.</text>
</comment>
<evidence type="ECO:0000256" key="2">
    <source>
        <dbReference type="ARBA" id="ARBA00022723"/>
    </source>
</evidence>
<evidence type="ECO:0000256" key="3">
    <source>
        <dbReference type="ARBA" id="ARBA00022759"/>
    </source>
</evidence>
<dbReference type="GO" id="GO:0004520">
    <property type="term" value="F:DNA endonuclease activity"/>
    <property type="evidence" value="ECO:0007669"/>
    <property type="project" value="InterPro"/>
</dbReference>
<dbReference type="Pfam" id="PF01867">
    <property type="entry name" value="Cas_Cas1"/>
    <property type="match status" value="1"/>
</dbReference>
<organism evidence="10 11">
    <name type="scientific">Rhodanobacter lindaniclasticus</name>
    <dbReference type="NCBI Taxonomy" id="75310"/>
    <lineage>
        <taxon>Bacteria</taxon>
        <taxon>Pseudomonadati</taxon>
        <taxon>Pseudomonadota</taxon>
        <taxon>Gammaproteobacteria</taxon>
        <taxon>Lysobacterales</taxon>
        <taxon>Rhodanobacteraceae</taxon>
        <taxon>Rhodanobacter</taxon>
    </lineage>
</organism>
<evidence type="ECO:0000313" key="11">
    <source>
        <dbReference type="Proteomes" id="UP000306317"/>
    </source>
</evidence>
<dbReference type="AlphaFoldDB" id="A0A4S3KLI9"/>
<dbReference type="PANTHER" id="PTHR34353">
    <property type="entry name" value="CRISPR-ASSOCIATED ENDONUCLEASE CAS1 1"/>
    <property type="match status" value="1"/>
</dbReference>
<accession>A0A4S3KLI9</accession>
<dbReference type="RefSeq" id="WP_136256993.1">
    <property type="nucleotide sequence ID" value="NZ_MWIO01000006.1"/>
</dbReference>
<dbReference type="NCBIfam" id="TIGR03639">
    <property type="entry name" value="cas1_NMENI"/>
    <property type="match status" value="1"/>
</dbReference>
<keyword evidence="6" id="KW-0051">Antiviral defense</keyword>
<name>A0A4S3KLI9_9GAMM</name>
<evidence type="ECO:0000256" key="8">
    <source>
        <dbReference type="ARBA" id="ARBA00023211"/>
    </source>
</evidence>